<organism evidence="3 4">
    <name type="scientific">Microbacterium suwonense</name>
    <dbReference type="NCBI Taxonomy" id="683047"/>
    <lineage>
        <taxon>Bacteria</taxon>
        <taxon>Bacillati</taxon>
        <taxon>Actinomycetota</taxon>
        <taxon>Actinomycetes</taxon>
        <taxon>Micrococcales</taxon>
        <taxon>Microbacteriaceae</taxon>
        <taxon>Microbacterium</taxon>
    </lineage>
</organism>
<feature type="transmembrane region" description="Helical" evidence="2">
    <location>
        <begin position="92"/>
        <end position="114"/>
    </location>
</feature>
<accession>A0ABM8FW05</accession>
<protein>
    <submittedName>
        <fullName evidence="3">Uncharacterized protein</fullName>
    </submittedName>
</protein>
<feature type="compositionally biased region" description="Basic and acidic residues" evidence="1">
    <location>
        <begin position="219"/>
        <end position="237"/>
    </location>
</feature>
<feature type="transmembrane region" description="Helical" evidence="2">
    <location>
        <begin position="166"/>
        <end position="189"/>
    </location>
</feature>
<feature type="region of interest" description="Disordered" evidence="1">
    <location>
        <begin position="215"/>
        <end position="237"/>
    </location>
</feature>
<keyword evidence="2" id="KW-1133">Transmembrane helix</keyword>
<evidence type="ECO:0000313" key="4">
    <source>
        <dbReference type="Proteomes" id="UP001321543"/>
    </source>
</evidence>
<keyword evidence="4" id="KW-1185">Reference proteome</keyword>
<feature type="transmembrane region" description="Helical" evidence="2">
    <location>
        <begin position="69"/>
        <end position="86"/>
    </location>
</feature>
<dbReference type="EMBL" id="AP027728">
    <property type="protein sequence ID" value="BDZ39903.1"/>
    <property type="molecule type" value="Genomic_DNA"/>
</dbReference>
<sequence length="237" mass="25454">MDSGTDADGAARRGMMRWPVACWLTILVLIGIVQVMRAEWFDAGVFLVAVVLVLFSIRMPRSSAHRIRSGPVVVCATGLAAVTALLPRHSIAMMVAVLVIGAAALVAAWPDAATRPREWTRGSRRLGVAWAVIIVIGCLWELSQFIVGRLAPDQPSFALSDLVDPLLGTMLGKAVFAGAWLACGVFLVLRGAGRGVHDDRQHRVLPALRRSAGAGVVAHPRERSRGDRDRAVRSSAR</sequence>
<feature type="transmembrane region" description="Helical" evidence="2">
    <location>
        <begin position="126"/>
        <end position="146"/>
    </location>
</feature>
<keyword evidence="2" id="KW-0812">Transmembrane</keyword>
<feature type="transmembrane region" description="Helical" evidence="2">
    <location>
        <begin position="18"/>
        <end position="34"/>
    </location>
</feature>
<gene>
    <name evidence="3" type="ORF">GCM10025863_25170</name>
</gene>
<dbReference type="Proteomes" id="UP001321543">
    <property type="component" value="Chromosome"/>
</dbReference>
<evidence type="ECO:0000256" key="1">
    <source>
        <dbReference type="SAM" id="MobiDB-lite"/>
    </source>
</evidence>
<evidence type="ECO:0000256" key="2">
    <source>
        <dbReference type="SAM" id="Phobius"/>
    </source>
</evidence>
<keyword evidence="2" id="KW-0472">Membrane</keyword>
<feature type="transmembrane region" description="Helical" evidence="2">
    <location>
        <begin position="40"/>
        <end position="57"/>
    </location>
</feature>
<name>A0ABM8FW05_9MICO</name>
<reference evidence="4" key="1">
    <citation type="journal article" date="2019" name="Int. J. Syst. Evol. Microbiol.">
        <title>The Global Catalogue of Microorganisms (GCM) 10K type strain sequencing project: providing services to taxonomists for standard genome sequencing and annotation.</title>
        <authorList>
            <consortium name="The Broad Institute Genomics Platform"/>
            <consortium name="The Broad Institute Genome Sequencing Center for Infectious Disease"/>
            <person name="Wu L."/>
            <person name="Ma J."/>
        </authorList>
    </citation>
    <scope>NUCLEOTIDE SEQUENCE [LARGE SCALE GENOMIC DNA]</scope>
    <source>
        <strain evidence="4">NBRC 106310</strain>
    </source>
</reference>
<evidence type="ECO:0000313" key="3">
    <source>
        <dbReference type="EMBL" id="BDZ39903.1"/>
    </source>
</evidence>
<proteinExistence type="predicted"/>